<dbReference type="InterPro" id="IPR025962">
    <property type="entry name" value="SdpI/YhfL"/>
</dbReference>
<evidence type="ECO:0000313" key="3">
    <source>
        <dbReference type="Proteomes" id="UP000183810"/>
    </source>
</evidence>
<keyword evidence="1" id="KW-1133">Transmembrane helix</keyword>
<gene>
    <name evidence="2" type="ORF">BOX37_31680</name>
</gene>
<protein>
    <recommendedName>
        <fullName evidence="4">SdpI family protein</fullName>
    </recommendedName>
</protein>
<dbReference type="RefSeq" id="WP_071930910.1">
    <property type="nucleotide sequence ID" value="NZ_CP018082.1"/>
</dbReference>
<evidence type="ECO:0008006" key="4">
    <source>
        <dbReference type="Google" id="ProtNLM"/>
    </source>
</evidence>
<organism evidence="2 3">
    <name type="scientific">Nocardia mangyaensis</name>
    <dbReference type="NCBI Taxonomy" id="2213200"/>
    <lineage>
        <taxon>Bacteria</taxon>
        <taxon>Bacillati</taxon>
        <taxon>Actinomycetota</taxon>
        <taxon>Actinomycetes</taxon>
        <taxon>Mycobacteriales</taxon>
        <taxon>Nocardiaceae</taxon>
        <taxon>Nocardia</taxon>
    </lineage>
</organism>
<keyword evidence="1" id="KW-0472">Membrane</keyword>
<reference evidence="2" key="1">
    <citation type="submission" date="2016-11" db="EMBL/GenBank/DDBJ databases">
        <authorList>
            <person name="Jaros S."/>
            <person name="Januszkiewicz K."/>
            <person name="Wedrychowicz H."/>
        </authorList>
    </citation>
    <scope>NUCLEOTIDE SEQUENCE [LARGE SCALE GENOMIC DNA]</scope>
    <source>
        <strain evidence="2">Y48</strain>
    </source>
</reference>
<keyword evidence="3" id="KW-1185">Reference proteome</keyword>
<keyword evidence="1" id="KW-0812">Transmembrane</keyword>
<evidence type="ECO:0000313" key="2">
    <source>
        <dbReference type="EMBL" id="APE37744.1"/>
    </source>
</evidence>
<dbReference type="Pfam" id="PF13630">
    <property type="entry name" value="SdpI"/>
    <property type="match status" value="1"/>
</dbReference>
<sequence length="135" mass="13114">MVVVALLLFALAAVAIATGVLGLIGKLPRNRFVGVTTEAALHSDDNFRIANRIAAPTSVGAGFLLFAGGLVALVAGGFAALGVAVLVAVVAVFTLGAGANAAARTVEPLMPPAPVGGCGSSCGGCSLRETCAPAN</sequence>
<dbReference type="EMBL" id="CP018082">
    <property type="protein sequence ID" value="APE37744.1"/>
    <property type="molecule type" value="Genomic_DNA"/>
</dbReference>
<feature type="transmembrane region" description="Helical" evidence="1">
    <location>
        <begin position="63"/>
        <end position="95"/>
    </location>
</feature>
<dbReference type="Proteomes" id="UP000183810">
    <property type="component" value="Chromosome"/>
</dbReference>
<evidence type="ECO:0000256" key="1">
    <source>
        <dbReference type="SAM" id="Phobius"/>
    </source>
</evidence>
<proteinExistence type="predicted"/>
<accession>A0A1J0W070</accession>
<dbReference type="OrthoDB" id="3697642at2"/>
<dbReference type="KEGG" id="nsl:BOX37_31680"/>
<name>A0A1J0W070_9NOCA</name>
<dbReference type="AlphaFoldDB" id="A0A1J0W070"/>